<dbReference type="HOGENOM" id="CLU_1615392_0_0_2"/>
<evidence type="ECO:0000313" key="1">
    <source>
        <dbReference type="EMBL" id="AEH24277.1"/>
    </source>
</evidence>
<dbReference type="STRING" id="529709.PYCH_05890"/>
<proteinExistence type="predicted"/>
<dbReference type="KEGG" id="pya:PYCH_05890"/>
<dbReference type="InterPro" id="IPR038437">
    <property type="entry name" value="GINS_Psf3_sf"/>
</dbReference>
<protein>
    <submittedName>
        <fullName evidence="1">Gins 23 protein</fullName>
    </submittedName>
</protein>
<accession>F8AI50</accession>
<dbReference type="EMBL" id="CP002779">
    <property type="protein sequence ID" value="AEH24277.1"/>
    <property type="molecule type" value="Genomic_DNA"/>
</dbReference>
<gene>
    <name evidence="1" type="ordered locus">PYCH_05890</name>
</gene>
<dbReference type="AlphaFoldDB" id="F8AI50"/>
<dbReference type="eggNOG" id="arCOG00552">
    <property type="taxonomic scope" value="Archaea"/>
</dbReference>
<dbReference type="CDD" id="cd21697">
    <property type="entry name" value="GINS_B_archaea_Gins23"/>
    <property type="match status" value="1"/>
</dbReference>
<keyword evidence="2" id="KW-1185">Reference proteome</keyword>
<dbReference type="CDD" id="cd11714">
    <property type="entry name" value="GINS_A_archaea"/>
    <property type="match status" value="1"/>
</dbReference>
<evidence type="ECO:0000313" key="2">
    <source>
        <dbReference type="Proteomes" id="UP000008386"/>
    </source>
</evidence>
<organism evidence="1 2">
    <name type="scientific">Pyrococcus yayanosii (strain CH1 / JCM 16557)</name>
    <dbReference type="NCBI Taxonomy" id="529709"/>
    <lineage>
        <taxon>Archaea</taxon>
        <taxon>Methanobacteriati</taxon>
        <taxon>Methanobacteriota</taxon>
        <taxon>Thermococci</taxon>
        <taxon>Thermococcales</taxon>
        <taxon>Thermococcaceae</taxon>
        <taxon>Pyrococcus</taxon>
    </lineage>
</organism>
<sequence length="165" mass="19602">MMLTGKALIPVKVIRSFGSWKEGDMILLEDWKARELWESGVVEVLDEVEKVIGEIDKVISEERKSEPLTPIPEGLYERAEFYIYYLERYIRERAGESVEVINTKMAKLTNLKKKYNHLKELRFKKILEAVRLRPGSMEILTRLSPEERRIYLQMSRIRNEWLGER</sequence>
<name>F8AI50_PYRYC</name>
<dbReference type="Proteomes" id="UP000008386">
    <property type="component" value="Chromosome"/>
</dbReference>
<reference evidence="1 2" key="1">
    <citation type="journal article" date="2011" name="J. Bacteriol.">
        <title>Complete genome sequence of the obligate piezophilic hyperthermophilic archaeon Pyrococcus yayanosii CH1.</title>
        <authorList>
            <person name="Jun X."/>
            <person name="Lupeng L."/>
            <person name="Minjuan X."/>
            <person name="Oger P."/>
            <person name="Fengping W."/>
            <person name="Jebbar M."/>
            <person name="Xiang X."/>
        </authorList>
    </citation>
    <scope>NUCLEOTIDE SEQUENCE [LARGE SCALE GENOMIC DNA]</scope>
    <source>
        <strain evidence="2">CH1 / JCM 16557</strain>
    </source>
</reference>
<dbReference type="Gene3D" id="1.20.58.2050">
    <property type="match status" value="1"/>
</dbReference>